<evidence type="ECO:0000256" key="2">
    <source>
        <dbReference type="ARBA" id="ARBA00022679"/>
    </source>
</evidence>
<dbReference type="Gene3D" id="3.40.1190.20">
    <property type="match status" value="1"/>
</dbReference>
<comment type="similarity">
    <text evidence="1">Belongs to the carbohydrate kinase PfkB family.</text>
</comment>
<dbReference type="EMBL" id="CP001739">
    <property type="protein sequence ID" value="ACZ10890.1"/>
    <property type="molecule type" value="Genomic_DNA"/>
</dbReference>
<organism evidence="5 6">
    <name type="scientific">Sebaldella termitidis (strain ATCC 33386 / NCTC 11300)</name>
    <dbReference type="NCBI Taxonomy" id="526218"/>
    <lineage>
        <taxon>Bacteria</taxon>
        <taxon>Fusobacteriati</taxon>
        <taxon>Fusobacteriota</taxon>
        <taxon>Fusobacteriia</taxon>
        <taxon>Fusobacteriales</taxon>
        <taxon>Leptotrichiaceae</taxon>
        <taxon>Sebaldella</taxon>
    </lineage>
</organism>
<reference evidence="5 6" key="2">
    <citation type="journal article" date="2010" name="Stand. Genomic Sci.">
        <title>Complete genome sequence of Sebaldella termitidis type strain (NCTC 11300).</title>
        <authorList>
            <person name="Harmon-Smith M."/>
            <person name="Celia L."/>
            <person name="Chertkov O."/>
            <person name="Lapidus A."/>
            <person name="Copeland A."/>
            <person name="Glavina Del Rio T."/>
            <person name="Nolan M."/>
            <person name="Lucas S."/>
            <person name="Tice H."/>
            <person name="Cheng J.F."/>
            <person name="Han C."/>
            <person name="Detter J.C."/>
            <person name="Bruce D."/>
            <person name="Goodwin L."/>
            <person name="Pitluck S."/>
            <person name="Pati A."/>
            <person name="Liolios K."/>
            <person name="Ivanova N."/>
            <person name="Mavromatis K."/>
            <person name="Mikhailova N."/>
            <person name="Chen A."/>
            <person name="Palaniappan K."/>
            <person name="Land M."/>
            <person name="Hauser L."/>
            <person name="Chang Y.J."/>
            <person name="Jeffries C.D."/>
            <person name="Brettin T."/>
            <person name="Goker M."/>
            <person name="Beck B."/>
            <person name="Bristow J."/>
            <person name="Eisen J.A."/>
            <person name="Markowitz V."/>
            <person name="Hugenholtz P."/>
            <person name="Kyrpides N.C."/>
            <person name="Klenk H.P."/>
            <person name="Chen F."/>
        </authorList>
    </citation>
    <scope>NUCLEOTIDE SEQUENCE [LARGE SCALE GENOMIC DNA]</scope>
    <source>
        <strain evidence="6">ATCC 33386 / NCTC 11300</strain>
    </source>
</reference>
<evidence type="ECO:0000313" key="5">
    <source>
        <dbReference type="EMBL" id="ACZ10890.1"/>
    </source>
</evidence>
<dbReference type="AlphaFoldDB" id="D1AGD8"/>
<dbReference type="SUPFAM" id="SSF53613">
    <property type="entry name" value="Ribokinase-like"/>
    <property type="match status" value="1"/>
</dbReference>
<dbReference type="InterPro" id="IPR029056">
    <property type="entry name" value="Ribokinase-like"/>
</dbReference>
<evidence type="ECO:0000256" key="3">
    <source>
        <dbReference type="ARBA" id="ARBA00022777"/>
    </source>
</evidence>
<proteinExistence type="inferred from homology"/>
<evidence type="ECO:0000256" key="1">
    <source>
        <dbReference type="ARBA" id="ARBA00010688"/>
    </source>
</evidence>
<sequence>MKFISLGEIMGRLSTIDYEKILHSKRFDMNFGGAEANVSVTMANLGVEKSAFISALPDNDLGNSVIRYLKCNNVVTDHIVKTEGRLGLYFVETGFSQRNSTVIYDRKDSAIAKADPEIFNFEEIFKDYTWFHISGITPAVSDNALRLTKKAMEAAKKSGLKISLDLNYREKLWDFQKARDILSELAEYADMCIGIEPLNLPGADGTDIKNGLSRNNPSLEEMDRVFHEMEKKFGIKIIARTARKSISSNRNALKGFLYINGKTIETDWEEFDILDRVGGGDSFAAGLIYAVNHFEDPEQIIEFALSCSILKHTIRGDAGTFTHNEVEKYLKEGMDIKR</sequence>
<dbReference type="GO" id="GO:0016301">
    <property type="term" value="F:kinase activity"/>
    <property type="evidence" value="ECO:0007669"/>
    <property type="project" value="UniProtKB-KW"/>
</dbReference>
<protein>
    <submittedName>
        <fullName evidence="5">PfkB domain protein</fullName>
    </submittedName>
</protein>
<dbReference type="InterPro" id="IPR052700">
    <property type="entry name" value="Carb_kinase_PfkB-like"/>
</dbReference>
<dbReference type="InterPro" id="IPR011611">
    <property type="entry name" value="PfkB_dom"/>
</dbReference>
<dbReference type="RefSeq" id="WP_012863465.1">
    <property type="nucleotide sequence ID" value="NC_013517.1"/>
</dbReference>
<dbReference type="Pfam" id="PF00294">
    <property type="entry name" value="PfkB"/>
    <property type="match status" value="1"/>
</dbReference>
<reference evidence="6" key="1">
    <citation type="submission" date="2009-09" db="EMBL/GenBank/DDBJ databases">
        <title>The complete chromosome of Sebaldella termitidis ATCC 33386.</title>
        <authorList>
            <consortium name="US DOE Joint Genome Institute (JGI-PGF)"/>
            <person name="Lucas S."/>
            <person name="Copeland A."/>
            <person name="Lapidus A."/>
            <person name="Glavina del Rio T."/>
            <person name="Dalin E."/>
            <person name="Tice H."/>
            <person name="Bruce D."/>
            <person name="Goodwin L."/>
            <person name="Pitluck S."/>
            <person name="Kyrpides N."/>
            <person name="Mavromatis K."/>
            <person name="Ivanova N."/>
            <person name="Mikhailova N."/>
            <person name="Sims D."/>
            <person name="Meincke L."/>
            <person name="Brettin T."/>
            <person name="Detter J.C."/>
            <person name="Han C."/>
            <person name="Larimer F."/>
            <person name="Land M."/>
            <person name="Hauser L."/>
            <person name="Markowitz V."/>
            <person name="Cheng J.F."/>
            <person name="Hugenholtz P."/>
            <person name="Woyke T."/>
            <person name="Wu D."/>
            <person name="Eisen J.A."/>
        </authorList>
    </citation>
    <scope>NUCLEOTIDE SEQUENCE [LARGE SCALE GENOMIC DNA]</scope>
    <source>
        <strain evidence="6">ATCC 33386 / NCTC 11300</strain>
    </source>
</reference>
<accession>D1AGD8</accession>
<dbReference type="PANTHER" id="PTHR43320">
    <property type="entry name" value="SUGAR KINASE"/>
    <property type="match status" value="1"/>
</dbReference>
<dbReference type="eggNOG" id="COG0524">
    <property type="taxonomic scope" value="Bacteria"/>
</dbReference>
<dbReference type="STRING" id="526218.Sterm_4058"/>
<evidence type="ECO:0000313" key="6">
    <source>
        <dbReference type="Proteomes" id="UP000000845"/>
    </source>
</evidence>
<keyword evidence="6" id="KW-1185">Reference proteome</keyword>
<dbReference type="PANTHER" id="PTHR43320:SF2">
    <property type="entry name" value="2-DEHYDRO-3-DEOXYGLUCONOKINASE_2-DEHYDRO-3-DEOXYGALACTONOKINASE"/>
    <property type="match status" value="1"/>
</dbReference>
<keyword evidence="2" id="KW-0808">Transferase</keyword>
<gene>
    <name evidence="5" type="ordered locus">Sterm_4058</name>
</gene>
<dbReference type="KEGG" id="str:Sterm_4058"/>
<dbReference type="CDD" id="cd01166">
    <property type="entry name" value="KdgK"/>
    <property type="match status" value="1"/>
</dbReference>
<dbReference type="HOGENOM" id="CLU_027634_0_1_0"/>
<evidence type="ECO:0000259" key="4">
    <source>
        <dbReference type="Pfam" id="PF00294"/>
    </source>
</evidence>
<keyword evidence="3" id="KW-0418">Kinase</keyword>
<dbReference type="Proteomes" id="UP000000845">
    <property type="component" value="Chromosome"/>
</dbReference>
<name>D1AGD8_SEBTE</name>
<feature type="domain" description="Carbohydrate kinase PfkB" evidence="4">
    <location>
        <begin position="4"/>
        <end position="192"/>
    </location>
</feature>